<reference evidence="1 2" key="1">
    <citation type="submission" date="2018-11" db="EMBL/GenBank/DDBJ databases">
        <title>Draft genome of Simplicispira Flexivirga sp. BO-16.</title>
        <authorList>
            <person name="Im W.T."/>
        </authorList>
    </citation>
    <scope>NUCLEOTIDE SEQUENCE [LARGE SCALE GENOMIC DNA]</scope>
    <source>
        <strain evidence="1 2">BO-16</strain>
    </source>
</reference>
<dbReference type="AlphaFoldDB" id="A0A3M9MIU2"/>
<keyword evidence="2" id="KW-1185">Reference proteome</keyword>
<sequence>MTKVYRNGVYTGSHENEWLTASSWGNWSSNTFYGYLYGDSVTIHGTVYDSYGTPLISGSSYCGGHA</sequence>
<organism evidence="1 2">
    <name type="scientific">Flexivirga caeni</name>
    <dbReference type="NCBI Taxonomy" id="2294115"/>
    <lineage>
        <taxon>Bacteria</taxon>
        <taxon>Bacillati</taxon>
        <taxon>Actinomycetota</taxon>
        <taxon>Actinomycetes</taxon>
        <taxon>Micrococcales</taxon>
        <taxon>Dermacoccaceae</taxon>
        <taxon>Flexivirga</taxon>
    </lineage>
</organism>
<accession>A0A3M9MIU2</accession>
<protein>
    <submittedName>
        <fullName evidence="1">Uncharacterized protein</fullName>
    </submittedName>
</protein>
<dbReference type="EMBL" id="RJJQ01000002">
    <property type="protein sequence ID" value="RNI24753.1"/>
    <property type="molecule type" value="Genomic_DNA"/>
</dbReference>
<evidence type="ECO:0000313" key="1">
    <source>
        <dbReference type="EMBL" id="RNI24753.1"/>
    </source>
</evidence>
<proteinExistence type="predicted"/>
<name>A0A3M9MIU2_9MICO</name>
<evidence type="ECO:0000313" key="2">
    <source>
        <dbReference type="Proteomes" id="UP000271678"/>
    </source>
</evidence>
<gene>
    <name evidence="1" type="ORF">EFY87_03400</name>
</gene>
<comment type="caution">
    <text evidence="1">The sequence shown here is derived from an EMBL/GenBank/DDBJ whole genome shotgun (WGS) entry which is preliminary data.</text>
</comment>
<dbReference type="Proteomes" id="UP000271678">
    <property type="component" value="Unassembled WGS sequence"/>
</dbReference>